<comment type="similarity">
    <text evidence="1">Belongs to the peptidase C48 family.</text>
</comment>
<dbReference type="GO" id="GO:0016929">
    <property type="term" value="F:deSUMOylase activity"/>
    <property type="evidence" value="ECO:0007669"/>
    <property type="project" value="TreeGrafter"/>
</dbReference>
<evidence type="ECO:0000256" key="1">
    <source>
        <dbReference type="ARBA" id="ARBA00005234"/>
    </source>
</evidence>
<keyword evidence="4" id="KW-0788">Thiol protease</keyword>
<proteinExistence type="inferred from homology"/>
<gene>
    <name evidence="6" type="ORF">JKP88DRAFT_307968</name>
</gene>
<keyword evidence="2" id="KW-0645">Protease</keyword>
<comment type="caution">
    <text evidence="6">The sequence shown here is derived from an EMBL/GenBank/DDBJ whole genome shotgun (WGS) entry which is preliminary data.</text>
</comment>
<evidence type="ECO:0000313" key="6">
    <source>
        <dbReference type="EMBL" id="KAG5187120.1"/>
    </source>
</evidence>
<dbReference type="SUPFAM" id="SSF54001">
    <property type="entry name" value="Cysteine proteinases"/>
    <property type="match status" value="1"/>
</dbReference>
<sequence length="178" mass="20595">MQQTMHASHCMHGEDPQLRRSHFFNSYFLSKLTENSYNYPGVRRWTKKAKVDIFTLDKVIMPANVGNMHWCLAVIYVQERRIQYYDSMGGRGTTFLNALERWLEDEHKDKKGAPLGATWTKVPTIDGTPQQENGCDCGVFTCMFADYISEDLPLEFGQDHMQHFRRSLALQLLQGKAL</sequence>
<protein>
    <recommendedName>
        <fullName evidence="5">Ubiquitin-like protease family profile domain-containing protein</fullName>
    </recommendedName>
</protein>
<evidence type="ECO:0000256" key="4">
    <source>
        <dbReference type="ARBA" id="ARBA00022807"/>
    </source>
</evidence>
<dbReference type="GO" id="GO:0005634">
    <property type="term" value="C:nucleus"/>
    <property type="evidence" value="ECO:0007669"/>
    <property type="project" value="TreeGrafter"/>
</dbReference>
<dbReference type="Proteomes" id="UP000664859">
    <property type="component" value="Unassembled WGS sequence"/>
</dbReference>
<evidence type="ECO:0000256" key="3">
    <source>
        <dbReference type="ARBA" id="ARBA00022801"/>
    </source>
</evidence>
<feature type="domain" description="Ubiquitin-like protease family profile" evidence="5">
    <location>
        <begin position="1"/>
        <end position="148"/>
    </location>
</feature>
<keyword evidence="3" id="KW-0378">Hydrolase</keyword>
<name>A0A836CHU4_9STRA</name>
<dbReference type="PANTHER" id="PTHR12606:SF1">
    <property type="entry name" value="UBIQUITIN-LIKE-SPECIFIC PROTEASE 1A"/>
    <property type="match status" value="1"/>
</dbReference>
<dbReference type="EMBL" id="JAFCMP010000094">
    <property type="protein sequence ID" value="KAG5187120.1"/>
    <property type="molecule type" value="Genomic_DNA"/>
</dbReference>
<dbReference type="GO" id="GO:0016926">
    <property type="term" value="P:protein desumoylation"/>
    <property type="evidence" value="ECO:0007669"/>
    <property type="project" value="TreeGrafter"/>
</dbReference>
<evidence type="ECO:0000256" key="2">
    <source>
        <dbReference type="ARBA" id="ARBA00022670"/>
    </source>
</evidence>
<evidence type="ECO:0000313" key="7">
    <source>
        <dbReference type="Proteomes" id="UP000664859"/>
    </source>
</evidence>
<dbReference type="Gene3D" id="3.40.395.10">
    <property type="entry name" value="Adenoviral Proteinase, Chain A"/>
    <property type="match status" value="1"/>
</dbReference>
<dbReference type="PROSITE" id="PS50600">
    <property type="entry name" value="ULP_PROTEASE"/>
    <property type="match status" value="1"/>
</dbReference>
<organism evidence="6 7">
    <name type="scientific">Tribonema minus</name>
    <dbReference type="NCBI Taxonomy" id="303371"/>
    <lineage>
        <taxon>Eukaryota</taxon>
        <taxon>Sar</taxon>
        <taxon>Stramenopiles</taxon>
        <taxon>Ochrophyta</taxon>
        <taxon>PX clade</taxon>
        <taxon>Xanthophyceae</taxon>
        <taxon>Tribonematales</taxon>
        <taxon>Tribonemataceae</taxon>
        <taxon>Tribonema</taxon>
    </lineage>
</organism>
<dbReference type="GO" id="GO:0006508">
    <property type="term" value="P:proteolysis"/>
    <property type="evidence" value="ECO:0007669"/>
    <property type="project" value="UniProtKB-KW"/>
</dbReference>
<dbReference type="OrthoDB" id="76387at2759"/>
<dbReference type="PANTHER" id="PTHR12606">
    <property type="entry name" value="SENTRIN/SUMO-SPECIFIC PROTEASE"/>
    <property type="match status" value="1"/>
</dbReference>
<reference evidence="6" key="1">
    <citation type="submission" date="2021-02" db="EMBL/GenBank/DDBJ databases">
        <title>First Annotated Genome of the Yellow-green Alga Tribonema minus.</title>
        <authorList>
            <person name="Mahan K.M."/>
        </authorList>
    </citation>
    <scope>NUCLEOTIDE SEQUENCE</scope>
    <source>
        <strain evidence="6">UTEX B ZZ1240</strain>
    </source>
</reference>
<dbReference type="AlphaFoldDB" id="A0A836CHU4"/>
<accession>A0A836CHU4</accession>
<keyword evidence="7" id="KW-1185">Reference proteome</keyword>
<evidence type="ECO:0000259" key="5">
    <source>
        <dbReference type="PROSITE" id="PS50600"/>
    </source>
</evidence>
<dbReference type="InterPro" id="IPR038765">
    <property type="entry name" value="Papain-like_cys_pep_sf"/>
</dbReference>
<dbReference type="Pfam" id="PF02902">
    <property type="entry name" value="Peptidase_C48"/>
    <property type="match status" value="1"/>
</dbReference>
<dbReference type="InterPro" id="IPR003653">
    <property type="entry name" value="Peptidase_C48_C"/>
</dbReference>